<evidence type="ECO:0000313" key="2">
    <source>
        <dbReference type="EMBL" id="AZQ35131.1"/>
    </source>
</evidence>
<dbReference type="KEGG" id="scya:EJ357_17860"/>
<evidence type="ECO:0000313" key="3">
    <source>
        <dbReference type="Proteomes" id="UP000280298"/>
    </source>
</evidence>
<feature type="compositionally biased region" description="Basic residues" evidence="1">
    <location>
        <begin position="28"/>
        <end position="41"/>
    </location>
</feature>
<evidence type="ECO:0000256" key="1">
    <source>
        <dbReference type="SAM" id="MobiDB-lite"/>
    </source>
</evidence>
<protein>
    <submittedName>
        <fullName evidence="2">Uncharacterized protein</fullName>
    </submittedName>
</protein>
<proteinExistence type="predicted"/>
<name>A0A3S9M7K9_9ACTN</name>
<feature type="region of interest" description="Disordered" evidence="1">
    <location>
        <begin position="1"/>
        <end position="58"/>
    </location>
</feature>
<gene>
    <name evidence="2" type="ORF">EJ357_17860</name>
</gene>
<accession>A0A3S9M7K9</accession>
<organism evidence="2 3">
    <name type="scientific">Streptomyces cyaneochromogenes</name>
    <dbReference type="NCBI Taxonomy" id="2496836"/>
    <lineage>
        <taxon>Bacteria</taxon>
        <taxon>Bacillati</taxon>
        <taxon>Actinomycetota</taxon>
        <taxon>Actinomycetes</taxon>
        <taxon>Kitasatosporales</taxon>
        <taxon>Streptomycetaceae</taxon>
        <taxon>Streptomyces</taxon>
    </lineage>
</organism>
<sequence length="108" mass="11397">MVAAGSQVGGEGIVQQVAHRAEQGTPRHDRRLGGRRRHRHGCPIPAGAIDAPSAHTRGDLMTGPVMTIDAHTPMPDVIGLTLTHFAGEQPRGPEFEPAGSCAFRPTCC</sequence>
<keyword evidence="3" id="KW-1185">Reference proteome</keyword>
<dbReference type="Proteomes" id="UP000280298">
    <property type="component" value="Chromosome"/>
</dbReference>
<reference evidence="2 3" key="1">
    <citation type="journal article" date="2019" name="Int. J. Syst. Evol. Microbiol.">
        <title>Streptomyces cyaneochromogenes sp. nov., a blue pigment-producing actinomycete from manganese-contaminated soil.</title>
        <authorList>
            <person name="Tang X."/>
            <person name="Zhao J."/>
            <person name="Li K."/>
            <person name="Chen Z."/>
            <person name="Sun Y."/>
            <person name="Gao J."/>
        </authorList>
    </citation>
    <scope>NUCLEOTIDE SEQUENCE [LARGE SCALE GENOMIC DNA]</scope>
    <source>
        <strain evidence="2 3">MK-45</strain>
    </source>
</reference>
<dbReference type="AlphaFoldDB" id="A0A3S9M7K9"/>
<dbReference type="EMBL" id="CP034539">
    <property type="protein sequence ID" value="AZQ35131.1"/>
    <property type="molecule type" value="Genomic_DNA"/>
</dbReference>